<evidence type="ECO:0000259" key="7">
    <source>
        <dbReference type="Pfam" id="PF12849"/>
    </source>
</evidence>
<evidence type="ECO:0000256" key="1">
    <source>
        <dbReference type="ARBA" id="ARBA00008725"/>
    </source>
</evidence>
<comment type="similarity">
    <text evidence="1 4">Belongs to the PstS family.</text>
</comment>
<evidence type="ECO:0000256" key="2">
    <source>
        <dbReference type="ARBA" id="ARBA00022448"/>
    </source>
</evidence>
<feature type="chain" id="PRO_5047124630" description="Phosphate-binding protein" evidence="6">
    <location>
        <begin position="21"/>
        <end position="425"/>
    </location>
</feature>
<feature type="domain" description="PBP" evidence="7">
    <location>
        <begin position="93"/>
        <end position="382"/>
    </location>
</feature>
<keyword evidence="2 4" id="KW-0813">Transport</keyword>
<dbReference type="PIRSF" id="PIRSF002756">
    <property type="entry name" value="PstS"/>
    <property type="match status" value="1"/>
</dbReference>
<dbReference type="SUPFAM" id="SSF53850">
    <property type="entry name" value="Periplasmic binding protein-like II"/>
    <property type="match status" value="1"/>
</dbReference>
<sequence>MNATKRLLLLPLTAMLFACAEQTKTTTSQTTTSEGQTTTTVSETTTAPDTAAAASAVQEAGQTVSAAATSAGQAVGAAAAGAGAALGLNAPKAPHADGSLTGAGASFPYPLYSKMFDEYAKETGVSVNYQSVGSGTGQKQITAQTVDFGASDNAMDDEKLASAPGKIAHIPMALGAVTATYNVPGLAAGTELKMTGPVLADIYLGKIKTWNDPALTALNEGVQLPPLPITVARRSDSSGTTAVFTDYLSKVSPEFKEKVGSANSVNWTVGSAAKGNDGVAGLVQNTPGTIGYIEEAYAKQNNLPMMAIENAAGEFVKPSLEGVTAAAAASELPEDMRGSVTNAEGAGAYPMASYTYLLVYPEQNYAGRDKAQGERLQHLLQWMLTSGQGYHEALSYAKLPDSVRERALEIVNGMTFDGQPMNSMQ</sequence>
<dbReference type="InterPro" id="IPR024370">
    <property type="entry name" value="PBP_domain"/>
</dbReference>
<dbReference type="PANTHER" id="PTHR42996">
    <property type="entry name" value="PHOSPHATE-BINDING PROTEIN PSTS"/>
    <property type="match status" value="1"/>
</dbReference>
<organism evidence="8 9">
    <name type="scientific">Deinococcus piscis</name>
    <dbReference type="NCBI Taxonomy" id="394230"/>
    <lineage>
        <taxon>Bacteria</taxon>
        <taxon>Thermotogati</taxon>
        <taxon>Deinococcota</taxon>
        <taxon>Deinococci</taxon>
        <taxon>Deinococcales</taxon>
        <taxon>Deinococcaceae</taxon>
        <taxon>Deinococcus</taxon>
    </lineage>
</organism>
<dbReference type="PROSITE" id="PS51257">
    <property type="entry name" value="PROKAR_LIPOPROTEIN"/>
    <property type="match status" value="1"/>
</dbReference>
<dbReference type="EMBL" id="BNAL01000013">
    <property type="protein sequence ID" value="GHG02152.1"/>
    <property type="molecule type" value="Genomic_DNA"/>
</dbReference>
<protein>
    <recommendedName>
        <fullName evidence="4">Phosphate-binding protein</fullName>
    </recommendedName>
</protein>
<dbReference type="PANTHER" id="PTHR42996:SF1">
    <property type="entry name" value="PHOSPHATE-BINDING PROTEIN PSTS"/>
    <property type="match status" value="1"/>
</dbReference>
<evidence type="ECO:0000313" key="8">
    <source>
        <dbReference type="EMBL" id="GHG02152.1"/>
    </source>
</evidence>
<dbReference type="InterPro" id="IPR050962">
    <property type="entry name" value="Phosphate-bind_PstS"/>
</dbReference>
<keyword evidence="3 4" id="KW-0592">Phosphate transport</keyword>
<evidence type="ECO:0000256" key="6">
    <source>
        <dbReference type="SAM" id="SignalP"/>
    </source>
</evidence>
<evidence type="ECO:0000256" key="5">
    <source>
        <dbReference type="SAM" id="MobiDB-lite"/>
    </source>
</evidence>
<reference evidence="9" key="1">
    <citation type="journal article" date="2019" name="Int. J. Syst. Evol. Microbiol.">
        <title>The Global Catalogue of Microorganisms (GCM) 10K type strain sequencing project: providing services to taxonomists for standard genome sequencing and annotation.</title>
        <authorList>
            <consortium name="The Broad Institute Genomics Platform"/>
            <consortium name="The Broad Institute Genome Sequencing Center for Infectious Disease"/>
            <person name="Wu L."/>
            <person name="Ma J."/>
        </authorList>
    </citation>
    <scope>NUCLEOTIDE SEQUENCE [LARGE SCALE GENOMIC DNA]</scope>
    <source>
        <strain evidence="9">CGMCC 1.18439</strain>
    </source>
</reference>
<keyword evidence="9" id="KW-1185">Reference proteome</keyword>
<dbReference type="RefSeq" id="WP_189642866.1">
    <property type="nucleotide sequence ID" value="NZ_BNAL01000013.1"/>
</dbReference>
<dbReference type="NCBIfam" id="TIGR00975">
    <property type="entry name" value="3a0107s03"/>
    <property type="match status" value="1"/>
</dbReference>
<evidence type="ECO:0000256" key="4">
    <source>
        <dbReference type="PIRNR" id="PIRNR002756"/>
    </source>
</evidence>
<dbReference type="Gene3D" id="3.40.190.10">
    <property type="entry name" value="Periplasmic binding protein-like II"/>
    <property type="match status" value="2"/>
</dbReference>
<accession>A0ABQ3K3M7</accession>
<comment type="caution">
    <text evidence="8">The sequence shown here is derived from an EMBL/GenBank/DDBJ whole genome shotgun (WGS) entry which is preliminary data.</text>
</comment>
<feature type="signal peptide" evidence="6">
    <location>
        <begin position="1"/>
        <end position="20"/>
    </location>
</feature>
<feature type="region of interest" description="Disordered" evidence="5">
    <location>
        <begin position="24"/>
        <end position="47"/>
    </location>
</feature>
<dbReference type="InterPro" id="IPR005673">
    <property type="entry name" value="ABC_phos-bd_PstS"/>
</dbReference>
<dbReference type="CDD" id="cd13565">
    <property type="entry name" value="PBP2_PstS"/>
    <property type="match status" value="1"/>
</dbReference>
<evidence type="ECO:0000256" key="3">
    <source>
        <dbReference type="ARBA" id="ARBA00022592"/>
    </source>
</evidence>
<name>A0ABQ3K3M7_9DEIO</name>
<gene>
    <name evidence="8" type="ORF">GCM10017783_13010</name>
</gene>
<keyword evidence="6" id="KW-0732">Signal</keyword>
<dbReference type="Pfam" id="PF12849">
    <property type="entry name" value="PBP_like_2"/>
    <property type="match status" value="1"/>
</dbReference>
<dbReference type="Proteomes" id="UP000632154">
    <property type="component" value="Unassembled WGS sequence"/>
</dbReference>
<proteinExistence type="inferred from homology"/>
<evidence type="ECO:0000313" key="9">
    <source>
        <dbReference type="Proteomes" id="UP000632154"/>
    </source>
</evidence>